<dbReference type="Proteomes" id="UP001054945">
    <property type="component" value="Unassembled WGS sequence"/>
</dbReference>
<keyword evidence="3" id="KW-1185">Reference proteome</keyword>
<evidence type="ECO:0000313" key="3">
    <source>
        <dbReference type="Proteomes" id="UP001054945"/>
    </source>
</evidence>
<gene>
    <name evidence="2" type="ORF">CEXT_173161</name>
</gene>
<evidence type="ECO:0000256" key="1">
    <source>
        <dbReference type="SAM" id="MobiDB-lite"/>
    </source>
</evidence>
<protein>
    <submittedName>
        <fullName evidence="2">Uncharacterized protein</fullName>
    </submittedName>
</protein>
<proteinExistence type="predicted"/>
<dbReference type="EMBL" id="BPLR01004091">
    <property type="protein sequence ID" value="GIX92068.1"/>
    <property type="molecule type" value="Genomic_DNA"/>
</dbReference>
<accession>A0AAV4P4Y0</accession>
<sequence length="197" mass="22610">MLKTEDVLDARGSHSRDGGRRFEEAPSPMAEGEPQQLNTRTEAPLWHQGRLALCQNSTFLVSECRTWDNNGVWTFLSELGLGHSEKSFLLFGKIKVISSFGILENEIRMFNFADCMGFNHFLHTRLYGDCRKICKEASYFQSVWWNFPDISNEKQIRANADEERFVKAGTAEAFQEEDMKWNSANNCSPDESHNTLD</sequence>
<feature type="compositionally biased region" description="Basic and acidic residues" evidence="1">
    <location>
        <begin position="1"/>
        <end position="24"/>
    </location>
</feature>
<dbReference type="AlphaFoldDB" id="A0AAV4P4Y0"/>
<feature type="region of interest" description="Disordered" evidence="1">
    <location>
        <begin position="1"/>
        <end position="39"/>
    </location>
</feature>
<comment type="caution">
    <text evidence="2">The sequence shown here is derived from an EMBL/GenBank/DDBJ whole genome shotgun (WGS) entry which is preliminary data.</text>
</comment>
<name>A0AAV4P4Y0_CAEEX</name>
<reference evidence="2 3" key="1">
    <citation type="submission" date="2021-06" db="EMBL/GenBank/DDBJ databases">
        <title>Caerostris extrusa draft genome.</title>
        <authorList>
            <person name="Kono N."/>
            <person name="Arakawa K."/>
        </authorList>
    </citation>
    <scope>NUCLEOTIDE SEQUENCE [LARGE SCALE GENOMIC DNA]</scope>
</reference>
<evidence type="ECO:0000313" key="2">
    <source>
        <dbReference type="EMBL" id="GIX92068.1"/>
    </source>
</evidence>
<organism evidence="2 3">
    <name type="scientific">Caerostris extrusa</name>
    <name type="common">Bark spider</name>
    <name type="synonym">Caerostris bankana</name>
    <dbReference type="NCBI Taxonomy" id="172846"/>
    <lineage>
        <taxon>Eukaryota</taxon>
        <taxon>Metazoa</taxon>
        <taxon>Ecdysozoa</taxon>
        <taxon>Arthropoda</taxon>
        <taxon>Chelicerata</taxon>
        <taxon>Arachnida</taxon>
        <taxon>Araneae</taxon>
        <taxon>Araneomorphae</taxon>
        <taxon>Entelegynae</taxon>
        <taxon>Araneoidea</taxon>
        <taxon>Araneidae</taxon>
        <taxon>Caerostris</taxon>
    </lineage>
</organism>